<dbReference type="PANTHER" id="PTHR43393:SF2">
    <property type="entry name" value="CYTOKININ RIBOSIDE 5'-MONOPHOSPHATE PHOSPHORIBOHYDROLASE"/>
    <property type="match status" value="1"/>
</dbReference>
<gene>
    <name evidence="3" type="ORF">GD627_05175</name>
</gene>
<accession>A0A5N6MU03</accession>
<feature type="region of interest" description="Disordered" evidence="2">
    <location>
        <begin position="1"/>
        <end position="21"/>
    </location>
</feature>
<dbReference type="PANTHER" id="PTHR43393">
    <property type="entry name" value="CYTOKININ RIBOSIDE 5'-MONOPHOSPHATE PHOSPHORIBOHYDROLASE"/>
    <property type="match status" value="1"/>
</dbReference>
<comment type="catalytic activity">
    <reaction evidence="1">
        <text>9-ribosyl-trans-zeatin 5'-phosphate + H2O = trans-zeatin + D-ribose 5-phosphate</text>
        <dbReference type="Rhea" id="RHEA:48564"/>
        <dbReference type="ChEBI" id="CHEBI:15377"/>
        <dbReference type="ChEBI" id="CHEBI:16522"/>
        <dbReference type="ChEBI" id="CHEBI:78346"/>
        <dbReference type="ChEBI" id="CHEBI:87947"/>
        <dbReference type="EC" id="3.2.2.n1"/>
    </reaction>
</comment>
<dbReference type="GO" id="GO:0009691">
    <property type="term" value="P:cytokinin biosynthetic process"/>
    <property type="evidence" value="ECO:0007669"/>
    <property type="project" value="UniProtKB-UniRule"/>
</dbReference>
<comment type="similarity">
    <text evidence="1">Belongs to the LOG family.</text>
</comment>
<dbReference type="Gene3D" id="3.40.50.450">
    <property type="match status" value="1"/>
</dbReference>
<dbReference type="EMBL" id="VTFX01000001">
    <property type="protein sequence ID" value="KAD4060437.1"/>
    <property type="molecule type" value="Genomic_DNA"/>
</dbReference>
<dbReference type="InterPro" id="IPR052341">
    <property type="entry name" value="LOG_family_nucleotidases"/>
</dbReference>
<name>A0A5N6MU03_9MICC</name>
<evidence type="ECO:0000313" key="4">
    <source>
        <dbReference type="Proteomes" id="UP000326852"/>
    </source>
</evidence>
<dbReference type="RefSeq" id="WP_152271569.1">
    <property type="nucleotide sequence ID" value="NZ_VTFX01000001.1"/>
</dbReference>
<protein>
    <recommendedName>
        <fullName evidence="1">Cytokinin riboside 5'-monophosphate phosphoribohydrolase</fullName>
        <ecNumber evidence="1">3.2.2.n1</ecNumber>
    </recommendedName>
</protein>
<keyword evidence="4" id="KW-1185">Reference proteome</keyword>
<keyword evidence="1" id="KW-0203">Cytokinin biosynthesis</keyword>
<dbReference type="GO" id="GO:0005829">
    <property type="term" value="C:cytosol"/>
    <property type="evidence" value="ECO:0007669"/>
    <property type="project" value="TreeGrafter"/>
</dbReference>
<evidence type="ECO:0000313" key="3">
    <source>
        <dbReference type="EMBL" id="KAD4060437.1"/>
    </source>
</evidence>
<dbReference type="GO" id="GO:0102682">
    <property type="term" value="F:cytokinin riboside 5'-monophosphate phosphoribohydrolase activity"/>
    <property type="evidence" value="ECO:0007669"/>
    <property type="project" value="RHEA"/>
</dbReference>
<dbReference type="FunFam" id="3.40.50.450:FF:000011">
    <property type="entry name" value="TIGR00730 family Rossman fold protein"/>
    <property type="match status" value="1"/>
</dbReference>
<dbReference type="NCBIfam" id="TIGR00730">
    <property type="entry name" value="Rossman fold protein, TIGR00730 family"/>
    <property type="match status" value="1"/>
</dbReference>
<sequence>MSISDDPRHLPADQPRKRGPVELRRGAALTPQSDRFLLDTAGSTHFTHTDPWRVLRIQSEFVEGFGTLSELGPAVSVFGSARSVPGSRYYKLGEEVGRLLAVAGLAVITGGGPGSMEAANKGAVGADGLSVGLGIELPFETGLNEWVDLGVNFRYFFVRKTMFVKYAQGFIVLPGGFGTLDELFEAMTLVQTQKVTSFPIVLIGTEFWNPLLGWIRETLLAEGMVGEADLELLHVVDDPAEAVRLMIADSAGHVSP</sequence>
<keyword evidence="1" id="KW-0378">Hydrolase</keyword>
<dbReference type="InterPro" id="IPR031100">
    <property type="entry name" value="LOG_fam"/>
</dbReference>
<dbReference type="Proteomes" id="UP000326852">
    <property type="component" value="Unassembled WGS sequence"/>
</dbReference>
<dbReference type="Pfam" id="PF03641">
    <property type="entry name" value="Lysine_decarbox"/>
    <property type="match status" value="1"/>
</dbReference>
<organism evidence="3 4">
    <name type="scientific">Arthrobacter yangruifuii</name>
    <dbReference type="NCBI Taxonomy" id="2606616"/>
    <lineage>
        <taxon>Bacteria</taxon>
        <taxon>Bacillati</taxon>
        <taxon>Actinomycetota</taxon>
        <taxon>Actinomycetes</taxon>
        <taxon>Micrococcales</taxon>
        <taxon>Micrococcaceae</taxon>
        <taxon>Arthrobacter</taxon>
    </lineage>
</organism>
<evidence type="ECO:0000256" key="2">
    <source>
        <dbReference type="SAM" id="MobiDB-lite"/>
    </source>
</evidence>
<dbReference type="SUPFAM" id="SSF102405">
    <property type="entry name" value="MCP/YpsA-like"/>
    <property type="match status" value="1"/>
</dbReference>
<dbReference type="InterPro" id="IPR005269">
    <property type="entry name" value="LOG"/>
</dbReference>
<proteinExistence type="inferred from homology"/>
<dbReference type="AlphaFoldDB" id="A0A5N6MU03"/>
<evidence type="ECO:0000256" key="1">
    <source>
        <dbReference type="RuleBase" id="RU363015"/>
    </source>
</evidence>
<comment type="caution">
    <text evidence="3">The sequence shown here is derived from an EMBL/GenBank/DDBJ whole genome shotgun (WGS) entry which is preliminary data.</text>
</comment>
<dbReference type="EC" id="3.2.2.n1" evidence="1"/>
<comment type="catalytic activity">
    <reaction evidence="1">
        <text>N(6)-(dimethylallyl)adenosine 5'-phosphate + H2O = N(6)-dimethylallyladenine + D-ribose 5-phosphate</text>
        <dbReference type="Rhea" id="RHEA:48560"/>
        <dbReference type="ChEBI" id="CHEBI:15377"/>
        <dbReference type="ChEBI" id="CHEBI:17660"/>
        <dbReference type="ChEBI" id="CHEBI:57526"/>
        <dbReference type="ChEBI" id="CHEBI:78346"/>
        <dbReference type="EC" id="3.2.2.n1"/>
    </reaction>
</comment>
<reference evidence="3 4" key="1">
    <citation type="submission" date="2019-08" db="EMBL/GenBank/DDBJ databases">
        <title>Arthrobacter sp. nov., isolated from plateau pika and Tibetan wild ass.</title>
        <authorList>
            <person name="Ge Y."/>
        </authorList>
    </citation>
    <scope>NUCLEOTIDE SEQUENCE [LARGE SCALE GENOMIC DNA]</scope>
    <source>
        <strain evidence="3 4">785</strain>
    </source>
</reference>